<dbReference type="InterPro" id="IPR011613">
    <property type="entry name" value="GH15-like"/>
</dbReference>
<keyword evidence="5" id="KW-1185">Reference proteome</keyword>
<dbReference type="Pfam" id="PF00723">
    <property type="entry name" value="Glyco_hydro_15"/>
    <property type="match status" value="1"/>
</dbReference>
<feature type="domain" description="GH15-like" evidence="2">
    <location>
        <begin position="250"/>
        <end position="586"/>
    </location>
</feature>
<organism evidence="4 5">
    <name type="scientific">Plantactinospora soyae</name>
    <dbReference type="NCBI Taxonomy" id="1544732"/>
    <lineage>
        <taxon>Bacteria</taxon>
        <taxon>Bacillati</taxon>
        <taxon>Actinomycetota</taxon>
        <taxon>Actinomycetes</taxon>
        <taxon>Micromonosporales</taxon>
        <taxon>Micromonosporaceae</taxon>
        <taxon>Plantactinospora</taxon>
    </lineage>
</organism>
<evidence type="ECO:0000259" key="2">
    <source>
        <dbReference type="Pfam" id="PF00723"/>
    </source>
</evidence>
<dbReference type="InterPro" id="IPR012341">
    <property type="entry name" value="6hp_glycosidase-like_sf"/>
</dbReference>
<dbReference type="InterPro" id="IPR045582">
    <property type="entry name" value="Trehalase-like_N"/>
</dbReference>
<dbReference type="Proteomes" id="UP000649753">
    <property type="component" value="Unassembled WGS sequence"/>
</dbReference>
<sequence>MRSGDSDDRHSAREERQTRAYPLREYALLADGHRGGLVDPAGNVGWLCAPGWDSPAVFSSLLGGAGRYSVTPTDPRFTWGGHYESGSLIWTSRWVGTDGIVESREALAYPGDSCRLVLIRRIHALDHPAQLSVWLEPRADFGREPLRDLHRTGGTWSGRSGPLHLRFTSTARLQPTGDGAITGLVTLPAGGRHDLVLEISTVRFDRPAPDPDETWRTTERAWRSTAISLRGCLARRDATFAHTVLRGMTSPGGGMVAAATTSLPERARAGRNYDYRYVWIRDQCYAGRAAAVAGADDLLDGAVTFVRDRLLADGPRTAPAYTATGARVPDQEPLARLPGYPGGVVHIGNRVAEQFQLDVFGECLLLFGTAGRRQRLDIEAWRAVETAVAAIEHRWREPDSGMWELEPRQWTPSKLTCVAGLRSVARLAPSAQASRWTQLADTVLADAGRHGLHPSGRWQRCYDDPRVDAALLLPVVRGALPASDPRSDATRQAVFGTLAVDHHLYRFAPDERPLGDAEGAFLLCGFIAALATHQAGDPVAATRWFERNRAGCGPPGLFSEEYDVQQRQLRGNLPQAFVHALLLETAVTLSGPIGGTGFDGPIGGTGFDGPVGGTGLDGPVGRTGLDGPAGAAGQPTR</sequence>
<dbReference type="PANTHER" id="PTHR31616:SF10">
    <property type="entry name" value="TREHALASE"/>
    <property type="match status" value="1"/>
</dbReference>
<feature type="region of interest" description="Disordered" evidence="1">
    <location>
        <begin position="610"/>
        <end position="637"/>
    </location>
</feature>
<gene>
    <name evidence="4" type="ORF">H4W31_007543</name>
</gene>
<dbReference type="GO" id="GO:0005993">
    <property type="term" value="P:trehalose catabolic process"/>
    <property type="evidence" value="ECO:0007669"/>
    <property type="project" value="TreeGrafter"/>
</dbReference>
<protein>
    <recommendedName>
        <fullName evidence="6">Glycoside hydrolase family 15 protein</fullName>
    </recommendedName>
</protein>
<proteinExistence type="predicted"/>
<dbReference type="InterPro" id="IPR008928">
    <property type="entry name" value="6-hairpin_glycosidase_sf"/>
</dbReference>
<dbReference type="RefSeq" id="WP_192770891.1">
    <property type="nucleotide sequence ID" value="NZ_JADBEB010000001.1"/>
</dbReference>
<evidence type="ECO:0008006" key="6">
    <source>
        <dbReference type="Google" id="ProtNLM"/>
    </source>
</evidence>
<evidence type="ECO:0000313" key="4">
    <source>
        <dbReference type="EMBL" id="MBE1491905.1"/>
    </source>
</evidence>
<reference evidence="4" key="1">
    <citation type="submission" date="2020-10" db="EMBL/GenBank/DDBJ databases">
        <title>Sequencing the genomes of 1000 actinobacteria strains.</title>
        <authorList>
            <person name="Klenk H.-P."/>
        </authorList>
    </citation>
    <scope>NUCLEOTIDE SEQUENCE</scope>
    <source>
        <strain evidence="4">DSM 46832</strain>
    </source>
</reference>
<evidence type="ECO:0000313" key="5">
    <source>
        <dbReference type="Proteomes" id="UP000649753"/>
    </source>
</evidence>
<accession>A0A927MIQ7</accession>
<dbReference type="SUPFAM" id="SSF48208">
    <property type="entry name" value="Six-hairpin glycosidases"/>
    <property type="match status" value="1"/>
</dbReference>
<name>A0A927MIQ7_9ACTN</name>
<dbReference type="PANTHER" id="PTHR31616">
    <property type="entry name" value="TREHALASE"/>
    <property type="match status" value="1"/>
</dbReference>
<evidence type="ECO:0000256" key="1">
    <source>
        <dbReference type="SAM" id="MobiDB-lite"/>
    </source>
</evidence>
<dbReference type="Pfam" id="PF19291">
    <property type="entry name" value="TREH_N"/>
    <property type="match status" value="1"/>
</dbReference>
<dbReference type="EMBL" id="JADBEB010000001">
    <property type="protein sequence ID" value="MBE1491905.1"/>
    <property type="molecule type" value="Genomic_DNA"/>
</dbReference>
<comment type="caution">
    <text evidence="4">The sequence shown here is derived from an EMBL/GenBank/DDBJ whole genome shotgun (WGS) entry which is preliminary data.</text>
</comment>
<dbReference type="Gene3D" id="1.50.10.10">
    <property type="match status" value="1"/>
</dbReference>
<feature type="domain" description="Trehalase-like N-terminal" evidence="3">
    <location>
        <begin position="19"/>
        <end position="165"/>
    </location>
</feature>
<dbReference type="GO" id="GO:0015927">
    <property type="term" value="F:trehalase activity"/>
    <property type="evidence" value="ECO:0007669"/>
    <property type="project" value="TreeGrafter"/>
</dbReference>
<evidence type="ECO:0000259" key="3">
    <source>
        <dbReference type="Pfam" id="PF19291"/>
    </source>
</evidence>
<dbReference type="AlphaFoldDB" id="A0A927MIQ7"/>